<keyword evidence="3" id="KW-1185">Reference proteome</keyword>
<comment type="caution">
    <text evidence="2">The sequence shown here is derived from an EMBL/GenBank/DDBJ whole genome shotgun (WGS) entry which is preliminary data.</text>
</comment>
<feature type="region of interest" description="Disordered" evidence="1">
    <location>
        <begin position="44"/>
        <end position="70"/>
    </location>
</feature>
<accession>A0ABP8W9M9</accession>
<gene>
    <name evidence="2" type="ORF">GCM10025780_30760</name>
</gene>
<dbReference type="EMBL" id="BAABLM010000009">
    <property type="protein sequence ID" value="GAA4682978.1"/>
    <property type="molecule type" value="Genomic_DNA"/>
</dbReference>
<organism evidence="2 3">
    <name type="scientific">Frondihabitans cladoniiphilus</name>
    <dbReference type="NCBI Taxonomy" id="715785"/>
    <lineage>
        <taxon>Bacteria</taxon>
        <taxon>Bacillati</taxon>
        <taxon>Actinomycetota</taxon>
        <taxon>Actinomycetes</taxon>
        <taxon>Micrococcales</taxon>
        <taxon>Microbacteriaceae</taxon>
        <taxon>Frondihabitans</taxon>
    </lineage>
</organism>
<name>A0ABP8W9M9_9MICO</name>
<feature type="compositionally biased region" description="Basic and acidic residues" evidence="1">
    <location>
        <begin position="58"/>
        <end position="70"/>
    </location>
</feature>
<evidence type="ECO:0000256" key="1">
    <source>
        <dbReference type="SAM" id="MobiDB-lite"/>
    </source>
</evidence>
<protein>
    <submittedName>
        <fullName evidence="2">Uncharacterized protein</fullName>
    </submittedName>
</protein>
<evidence type="ECO:0000313" key="3">
    <source>
        <dbReference type="Proteomes" id="UP001501295"/>
    </source>
</evidence>
<proteinExistence type="predicted"/>
<dbReference type="Proteomes" id="UP001501295">
    <property type="component" value="Unassembled WGS sequence"/>
</dbReference>
<sequence length="70" mass="7575">MSAIHLEGNAEARPPVGVPVAGWGEAAEFMRPSVNVDWGRDDRFSARRQDPTVAGHGEGTREGRDKGRFG</sequence>
<evidence type="ECO:0000313" key="2">
    <source>
        <dbReference type="EMBL" id="GAA4682978.1"/>
    </source>
</evidence>
<reference evidence="3" key="1">
    <citation type="journal article" date="2019" name="Int. J. Syst. Evol. Microbiol.">
        <title>The Global Catalogue of Microorganisms (GCM) 10K type strain sequencing project: providing services to taxonomists for standard genome sequencing and annotation.</title>
        <authorList>
            <consortium name="The Broad Institute Genomics Platform"/>
            <consortium name="The Broad Institute Genome Sequencing Center for Infectious Disease"/>
            <person name="Wu L."/>
            <person name="Ma J."/>
        </authorList>
    </citation>
    <scope>NUCLEOTIDE SEQUENCE [LARGE SCALE GENOMIC DNA]</scope>
    <source>
        <strain evidence="3">JCM 18956</strain>
    </source>
</reference>